<name>A0A699XAN3_TANCI</name>
<proteinExistence type="predicted"/>
<dbReference type="AlphaFoldDB" id="A0A699XAN3"/>
<accession>A0A699XAN3</accession>
<reference evidence="1" key="1">
    <citation type="journal article" date="2019" name="Sci. Rep.">
        <title>Draft genome of Tanacetum cinerariifolium, the natural source of mosquito coil.</title>
        <authorList>
            <person name="Yamashiro T."/>
            <person name="Shiraishi A."/>
            <person name="Satake H."/>
            <person name="Nakayama K."/>
        </authorList>
    </citation>
    <scope>NUCLEOTIDE SEQUENCE</scope>
</reference>
<gene>
    <name evidence="1" type="ORF">Tci_929171</name>
</gene>
<comment type="caution">
    <text evidence="1">The sequence shown here is derived from an EMBL/GenBank/DDBJ whole genome shotgun (WGS) entry which is preliminary data.</text>
</comment>
<organism evidence="1">
    <name type="scientific">Tanacetum cinerariifolium</name>
    <name type="common">Dalmatian daisy</name>
    <name type="synonym">Chrysanthemum cinerariifolium</name>
    <dbReference type="NCBI Taxonomy" id="118510"/>
    <lineage>
        <taxon>Eukaryota</taxon>
        <taxon>Viridiplantae</taxon>
        <taxon>Streptophyta</taxon>
        <taxon>Embryophyta</taxon>
        <taxon>Tracheophyta</taxon>
        <taxon>Spermatophyta</taxon>
        <taxon>Magnoliopsida</taxon>
        <taxon>eudicotyledons</taxon>
        <taxon>Gunneridae</taxon>
        <taxon>Pentapetalae</taxon>
        <taxon>asterids</taxon>
        <taxon>campanulids</taxon>
        <taxon>Asterales</taxon>
        <taxon>Asteraceae</taxon>
        <taxon>Asteroideae</taxon>
        <taxon>Anthemideae</taxon>
        <taxon>Anthemidinae</taxon>
        <taxon>Tanacetum</taxon>
    </lineage>
</organism>
<protein>
    <submittedName>
        <fullName evidence="1">Uncharacterized protein</fullName>
    </submittedName>
</protein>
<dbReference type="EMBL" id="BKCJ011838429">
    <property type="protein sequence ID" value="GFD57202.1"/>
    <property type="molecule type" value="Genomic_DNA"/>
</dbReference>
<feature type="non-terminal residue" evidence="1">
    <location>
        <position position="88"/>
    </location>
</feature>
<feature type="non-terminal residue" evidence="1">
    <location>
        <position position="1"/>
    </location>
</feature>
<sequence length="88" mass="9604">ADCDGIGAVIAHQTLGRVGYLSECRANGAQVDLAFRGQLQALGVTDEQRDSDRLFKLGNLLADGCWSDEKLARRAFHAGVTPRRFKTQ</sequence>
<evidence type="ECO:0000313" key="1">
    <source>
        <dbReference type="EMBL" id="GFD57202.1"/>
    </source>
</evidence>